<feature type="region of interest" description="Disordered" evidence="2">
    <location>
        <begin position="1"/>
        <end position="76"/>
    </location>
</feature>
<dbReference type="OrthoDB" id="346673at2759"/>
<evidence type="ECO:0000256" key="1">
    <source>
        <dbReference type="RuleBase" id="RU368084"/>
    </source>
</evidence>
<dbReference type="InterPro" id="IPR056772">
    <property type="entry name" value="RecA-like_ORC2"/>
</dbReference>
<feature type="domain" description="Origin recognition complex subunit 2 RecA-like" evidence="3">
    <location>
        <begin position="160"/>
        <end position="313"/>
    </location>
</feature>
<dbReference type="VEuPathDB" id="FungiDB:H257_04145"/>
<dbReference type="STRING" id="112090.W4GUK2"/>
<dbReference type="GeneID" id="20806141"/>
<dbReference type="GO" id="GO:0006260">
    <property type="term" value="P:DNA replication"/>
    <property type="evidence" value="ECO:0007669"/>
    <property type="project" value="UniProtKB-UniRule"/>
</dbReference>
<comment type="subunit">
    <text evidence="1">Component of the origin recognition complex (ORC).</text>
</comment>
<dbReference type="PANTHER" id="PTHR14052">
    <property type="entry name" value="ORIGIN RECOGNITION COMPLEX SUBUNIT 2"/>
    <property type="match status" value="1"/>
</dbReference>
<feature type="compositionally biased region" description="Acidic residues" evidence="2">
    <location>
        <begin position="439"/>
        <end position="450"/>
    </location>
</feature>
<dbReference type="InterPro" id="IPR007220">
    <property type="entry name" value="ORC2"/>
</dbReference>
<feature type="region of interest" description="Disordered" evidence="2">
    <location>
        <begin position="433"/>
        <end position="466"/>
    </location>
</feature>
<evidence type="ECO:0000313" key="4">
    <source>
        <dbReference type="EMBL" id="ETV83415.1"/>
    </source>
</evidence>
<evidence type="ECO:0000256" key="2">
    <source>
        <dbReference type="SAM" id="MobiDB-lite"/>
    </source>
</evidence>
<dbReference type="AlphaFoldDB" id="W4GUK2"/>
<keyword evidence="1" id="KW-0235">DNA replication</keyword>
<evidence type="ECO:0000259" key="3">
    <source>
        <dbReference type="Pfam" id="PF04084"/>
    </source>
</evidence>
<organism evidence="4">
    <name type="scientific">Aphanomyces astaci</name>
    <name type="common">Crayfish plague agent</name>
    <dbReference type="NCBI Taxonomy" id="112090"/>
    <lineage>
        <taxon>Eukaryota</taxon>
        <taxon>Sar</taxon>
        <taxon>Stramenopiles</taxon>
        <taxon>Oomycota</taxon>
        <taxon>Saprolegniomycetes</taxon>
        <taxon>Saprolegniales</taxon>
        <taxon>Verrucalvaceae</taxon>
        <taxon>Aphanomyces</taxon>
    </lineage>
</organism>
<accession>W4GUK2</accession>
<dbReference type="PANTHER" id="PTHR14052:SF0">
    <property type="entry name" value="ORIGIN RECOGNITION COMPLEX SUBUNIT 2"/>
    <property type="match status" value="1"/>
</dbReference>
<dbReference type="RefSeq" id="XP_009826845.1">
    <property type="nucleotide sequence ID" value="XM_009828543.1"/>
</dbReference>
<keyword evidence="1" id="KW-0539">Nucleus</keyword>
<comment type="similarity">
    <text evidence="1">Belongs to the ORC2 family.</text>
</comment>
<proteinExistence type="inferred from homology"/>
<gene>
    <name evidence="4" type="ORF">H257_04145</name>
</gene>
<name>W4GUK2_APHAT</name>
<sequence length="466" mass="51267">MDDSTRRSARQRKQVYHYNARDDTPIPKKVKRPRRPTKAVESTPELVKTKPSARPSGSQRSKIPPSDDESDDEFEDAPASIDVLEQSTSAVASIAPDPTFAMGNRHATDYFSSRKIRKKSKDDKKAATLAQLDADDIRLALQDWDASCIDTVIPDQLAMYSGRFAQWEHQLIAGFNLLFTGLGSKLQLLQSFACHLNHMHVLQIHGYLPSVSIRYVVTTLFANLFNQKPPANRSVEEQCMECAHLLHTSPPSVSVCLVIHSIDGISLRGAGTQRALSILAACRFIHVVGSIDHLNAASLWEESDTKRFGWLEHIVHMYAPYTNETLVSTTWGSRGKTGAAPTAVSGIKYILESLTPTDLAVLRALGTQQLKDGGSMVEYKPFVDQCRKAMLVSSVQAMRNAIACLTEHGLVVTNKADQMRVPYGDHTIQHTILGLNPPAEDDGEGEEGEKEDGHEGNAIAESVATE</sequence>
<dbReference type="Pfam" id="PF04084">
    <property type="entry name" value="RecA-like_ORC2"/>
    <property type="match status" value="1"/>
</dbReference>
<feature type="compositionally biased region" description="Acidic residues" evidence="2">
    <location>
        <begin position="66"/>
        <end position="76"/>
    </location>
</feature>
<feature type="compositionally biased region" description="Basic residues" evidence="2">
    <location>
        <begin position="28"/>
        <end position="37"/>
    </location>
</feature>
<dbReference type="GO" id="GO:0003688">
    <property type="term" value="F:DNA replication origin binding"/>
    <property type="evidence" value="ECO:0007669"/>
    <property type="project" value="UniProtKB-UniRule"/>
</dbReference>
<dbReference type="EMBL" id="KI913120">
    <property type="protein sequence ID" value="ETV83415.1"/>
    <property type="molecule type" value="Genomic_DNA"/>
</dbReference>
<comment type="function">
    <text evidence="1">Component of the origin recognition complex (ORC) that binds origins of replication. DNA-binding is ATP-dependent. ORC is required to assemble the pre-replication complex necessary to initiate DNA replication.</text>
</comment>
<dbReference type="GO" id="GO:0005664">
    <property type="term" value="C:nuclear origin of replication recognition complex"/>
    <property type="evidence" value="ECO:0007669"/>
    <property type="project" value="UniProtKB-UniRule"/>
</dbReference>
<comment type="subcellular location">
    <subcellularLocation>
        <location evidence="1">Nucleus</location>
    </subcellularLocation>
</comment>
<protein>
    <recommendedName>
        <fullName evidence="1">Origin recognition complex subunit 2</fullName>
    </recommendedName>
</protein>
<reference evidence="4" key="1">
    <citation type="submission" date="2013-12" db="EMBL/GenBank/DDBJ databases">
        <title>The Genome Sequence of Aphanomyces astaci APO3.</title>
        <authorList>
            <consortium name="The Broad Institute Genomics Platform"/>
            <person name="Russ C."/>
            <person name="Tyler B."/>
            <person name="van West P."/>
            <person name="Dieguez-Uribeondo J."/>
            <person name="Young S.K."/>
            <person name="Zeng Q."/>
            <person name="Gargeya S."/>
            <person name="Fitzgerald M."/>
            <person name="Abouelleil A."/>
            <person name="Alvarado L."/>
            <person name="Chapman S.B."/>
            <person name="Gainer-Dewar J."/>
            <person name="Goldberg J."/>
            <person name="Griggs A."/>
            <person name="Gujja S."/>
            <person name="Hansen M."/>
            <person name="Howarth C."/>
            <person name="Imamovic A."/>
            <person name="Ireland A."/>
            <person name="Larimer J."/>
            <person name="McCowan C."/>
            <person name="Murphy C."/>
            <person name="Pearson M."/>
            <person name="Poon T.W."/>
            <person name="Priest M."/>
            <person name="Roberts A."/>
            <person name="Saif S."/>
            <person name="Shea T."/>
            <person name="Sykes S."/>
            <person name="Wortman J."/>
            <person name="Nusbaum C."/>
            <person name="Birren B."/>
        </authorList>
    </citation>
    <scope>NUCLEOTIDE SEQUENCE [LARGE SCALE GENOMIC DNA]</scope>
    <source>
        <strain evidence="4">APO3</strain>
    </source>
</reference>